<keyword evidence="2" id="KW-1185">Reference proteome</keyword>
<dbReference type="GO" id="GO:0016787">
    <property type="term" value="F:hydrolase activity"/>
    <property type="evidence" value="ECO:0007669"/>
    <property type="project" value="UniProtKB-KW"/>
</dbReference>
<sequence length="249" mass="27651">MSFLHFLLSLAVWRRHLAVQFCLNRKEVFDMVKMVVFDLDGTLVNSLVDLGIATNEGLKQAGLPVHPMENYNHFVGNGREMLVKRAMGEKSEDKALFDTVMNGFNTYYGAHSNDHTAEYKGCTELLEQLDKNGIMTAVLSNKPDEFVGAILAKVFPSHKFTEAWGNKKEYKCKPDGEALNAILSKHNVKQSECIYIGDSDVDVFTAKNAGVSMLGVEWGFRGRKELTEAGAPQVAATADELLNMILAQK</sequence>
<evidence type="ECO:0000313" key="2">
    <source>
        <dbReference type="Proteomes" id="UP001056693"/>
    </source>
</evidence>
<dbReference type="InterPro" id="IPR036412">
    <property type="entry name" value="HAD-like_sf"/>
</dbReference>
<dbReference type="InterPro" id="IPR006439">
    <property type="entry name" value="HAD-SF_hydro_IA"/>
</dbReference>
<dbReference type="SFLD" id="SFLDG01129">
    <property type="entry name" value="C1.5:_HAD__Beta-PGM__Phosphata"/>
    <property type="match status" value="1"/>
</dbReference>
<dbReference type="Pfam" id="PF13419">
    <property type="entry name" value="HAD_2"/>
    <property type="match status" value="1"/>
</dbReference>
<dbReference type="Proteomes" id="UP001056693">
    <property type="component" value="Unassembled WGS sequence"/>
</dbReference>
<evidence type="ECO:0000313" key="1">
    <source>
        <dbReference type="EMBL" id="MCL3787827.1"/>
    </source>
</evidence>
<dbReference type="PANTHER" id="PTHR43434:SF1">
    <property type="entry name" value="PHOSPHOGLYCOLATE PHOSPHATASE"/>
    <property type="match status" value="1"/>
</dbReference>
<dbReference type="InterPro" id="IPR023214">
    <property type="entry name" value="HAD_sf"/>
</dbReference>
<dbReference type="PRINTS" id="PR00413">
    <property type="entry name" value="HADHALOGNASE"/>
</dbReference>
<reference evidence="1 2" key="1">
    <citation type="submission" date="2019-03" db="EMBL/GenBank/DDBJ databases">
        <authorList>
            <person name="Molinero N."/>
            <person name="Sanchez B."/>
            <person name="Walker A."/>
            <person name="Duncan S."/>
            <person name="Delgado S."/>
            <person name="Margolles A."/>
        </authorList>
    </citation>
    <scope>NUCLEOTIDE SEQUENCE [LARGE SCALE GENOMIC DNA]</scope>
    <source>
        <strain evidence="1 2">IPLA60002</strain>
    </source>
</reference>
<gene>
    <name evidence="1" type="ORF">E2N93_07385</name>
</gene>
<dbReference type="InterPro" id="IPR050155">
    <property type="entry name" value="HAD-like_hydrolase_sf"/>
</dbReference>
<dbReference type="Gene3D" id="1.10.150.240">
    <property type="entry name" value="Putative phosphatase, domain 2"/>
    <property type="match status" value="1"/>
</dbReference>
<keyword evidence="1" id="KW-0378">Hydrolase</keyword>
<dbReference type="InterPro" id="IPR023198">
    <property type="entry name" value="PGP-like_dom2"/>
</dbReference>
<dbReference type="SFLD" id="SFLDS00003">
    <property type="entry name" value="Haloacid_Dehalogenase"/>
    <property type="match status" value="1"/>
</dbReference>
<accession>A0ABT0NIS1</accession>
<dbReference type="SUPFAM" id="SSF56784">
    <property type="entry name" value="HAD-like"/>
    <property type="match status" value="1"/>
</dbReference>
<dbReference type="Gene3D" id="3.40.50.1000">
    <property type="entry name" value="HAD superfamily/HAD-like"/>
    <property type="match status" value="1"/>
</dbReference>
<dbReference type="InterPro" id="IPR041492">
    <property type="entry name" value="HAD_2"/>
</dbReference>
<protein>
    <submittedName>
        <fullName evidence="1">HAD family hydrolase</fullName>
    </submittedName>
</protein>
<comment type="caution">
    <text evidence="1">The sequence shown here is derived from an EMBL/GenBank/DDBJ whole genome shotgun (WGS) entry which is preliminary data.</text>
</comment>
<dbReference type="EMBL" id="SNUZ01000009">
    <property type="protein sequence ID" value="MCL3787827.1"/>
    <property type="molecule type" value="Genomic_DNA"/>
</dbReference>
<organism evidence="1 2">
    <name type="scientific">Ruminococcus bromii</name>
    <dbReference type="NCBI Taxonomy" id="40518"/>
    <lineage>
        <taxon>Bacteria</taxon>
        <taxon>Bacillati</taxon>
        <taxon>Bacillota</taxon>
        <taxon>Clostridia</taxon>
        <taxon>Eubacteriales</taxon>
        <taxon>Oscillospiraceae</taxon>
        <taxon>Ruminococcus</taxon>
    </lineage>
</organism>
<name>A0ABT0NIS1_9FIRM</name>
<dbReference type="PANTHER" id="PTHR43434">
    <property type="entry name" value="PHOSPHOGLYCOLATE PHOSPHATASE"/>
    <property type="match status" value="1"/>
</dbReference>
<proteinExistence type="predicted"/>